<evidence type="ECO:0000313" key="7">
    <source>
        <dbReference type="Proteomes" id="UP000054107"/>
    </source>
</evidence>
<reference evidence="6 7" key="1">
    <citation type="submission" date="2014-09" db="EMBL/GenBank/DDBJ databases">
        <authorList>
            <person name="Ellenberger Sabrina"/>
        </authorList>
    </citation>
    <scope>NUCLEOTIDE SEQUENCE [LARGE SCALE GENOMIC DNA]</scope>
    <source>
        <strain evidence="6 7">CBS 412.66</strain>
    </source>
</reference>
<dbReference type="PANTHER" id="PTHR40621">
    <property type="entry name" value="TRANSCRIPTION FACTOR KAPC-RELATED"/>
    <property type="match status" value="1"/>
</dbReference>
<feature type="compositionally biased region" description="Polar residues" evidence="4">
    <location>
        <begin position="353"/>
        <end position="363"/>
    </location>
</feature>
<feature type="region of interest" description="Disordered" evidence="4">
    <location>
        <begin position="205"/>
        <end position="233"/>
    </location>
</feature>
<evidence type="ECO:0000259" key="5">
    <source>
        <dbReference type="PROSITE" id="PS50217"/>
    </source>
</evidence>
<dbReference type="AlphaFoldDB" id="A0A0B7NKV3"/>
<gene>
    <name evidence="6" type="primary">PARPA_10183.1 scaffold 39661</name>
</gene>
<dbReference type="PROSITE" id="PS50217">
    <property type="entry name" value="BZIP"/>
    <property type="match status" value="1"/>
</dbReference>
<feature type="compositionally biased region" description="Basic and acidic residues" evidence="4">
    <location>
        <begin position="91"/>
        <end position="103"/>
    </location>
</feature>
<feature type="coiled-coil region" evidence="3">
    <location>
        <begin position="110"/>
        <end position="141"/>
    </location>
</feature>
<evidence type="ECO:0000256" key="3">
    <source>
        <dbReference type="SAM" id="Coils"/>
    </source>
</evidence>
<dbReference type="InterPro" id="IPR046347">
    <property type="entry name" value="bZIP_sf"/>
</dbReference>
<comment type="subcellular location">
    <subcellularLocation>
        <location evidence="1">Nucleus</location>
    </subcellularLocation>
</comment>
<feature type="compositionally biased region" description="Basic and acidic residues" evidence="4">
    <location>
        <begin position="343"/>
        <end position="352"/>
    </location>
</feature>
<dbReference type="GO" id="GO:0000976">
    <property type="term" value="F:transcription cis-regulatory region binding"/>
    <property type="evidence" value="ECO:0007669"/>
    <property type="project" value="InterPro"/>
</dbReference>
<feature type="compositionally biased region" description="Polar residues" evidence="4">
    <location>
        <begin position="47"/>
        <end position="65"/>
    </location>
</feature>
<dbReference type="SUPFAM" id="SSF57959">
    <property type="entry name" value="Leucine zipper domain"/>
    <property type="match status" value="1"/>
</dbReference>
<dbReference type="CDD" id="cd14810">
    <property type="entry name" value="bZIP_u1"/>
    <property type="match status" value="1"/>
</dbReference>
<dbReference type="STRING" id="35722.A0A0B7NKV3"/>
<feature type="region of interest" description="Disordered" evidence="4">
    <location>
        <begin position="47"/>
        <end position="110"/>
    </location>
</feature>
<dbReference type="Pfam" id="PF00170">
    <property type="entry name" value="bZIP_1"/>
    <property type="match status" value="1"/>
</dbReference>
<keyword evidence="7" id="KW-1185">Reference proteome</keyword>
<dbReference type="Proteomes" id="UP000054107">
    <property type="component" value="Unassembled WGS sequence"/>
</dbReference>
<dbReference type="GO" id="GO:0090575">
    <property type="term" value="C:RNA polymerase II transcription regulator complex"/>
    <property type="evidence" value="ECO:0007669"/>
    <property type="project" value="TreeGrafter"/>
</dbReference>
<dbReference type="InterPro" id="IPR050936">
    <property type="entry name" value="AP-1-like"/>
</dbReference>
<sequence>MNNNNNNNNLDPLLDWILNSDTAAEANQTPVSNELLSYLLSDQKPSNTTFTPILPNNSAPSQDQLLQKPEKRKNGHSSPSEEDDNDDPTEDQLKLLPSKERRQLRNKISARNFRNRRKEYMATLEEKLEKCQSENSQLKLEVKWVRGMMDKLQAENDQLRLELALCKGGIQQPADMRALSVSPPTTFDPLDWQIACPSSLSANATATSNTFSSPPSSNPSSSSITSTLNSNNNDNSMASNTNIYLAHATIPNWDLSRIFHKEKATPTVDLIRQYPLLSPALMSIVIQHTMTMTTDDIIANSNFADFTMPSDAAISLQPRSEDKFVAALSNSATWQAIINTKPDEAAQDHNKASQEAQQTATPKTETLDLAQMKAYMQDHCPLRWLQKQFCMFILFYVVVQYPRLDKPCRTYLPICNKFRIKRQLTSLK</sequence>
<dbReference type="SMART" id="SM00338">
    <property type="entry name" value="BRLZ"/>
    <property type="match status" value="1"/>
</dbReference>
<evidence type="ECO:0000256" key="4">
    <source>
        <dbReference type="SAM" id="MobiDB-lite"/>
    </source>
</evidence>
<evidence type="ECO:0000256" key="2">
    <source>
        <dbReference type="ARBA" id="ARBA00023242"/>
    </source>
</evidence>
<protein>
    <recommendedName>
        <fullName evidence="5">BZIP domain-containing protein</fullName>
    </recommendedName>
</protein>
<dbReference type="InterPro" id="IPR004827">
    <property type="entry name" value="bZIP"/>
</dbReference>
<dbReference type="EMBL" id="LN732725">
    <property type="protein sequence ID" value="CEP15937.1"/>
    <property type="molecule type" value="Genomic_DNA"/>
</dbReference>
<dbReference type="PANTHER" id="PTHR40621:SF10">
    <property type="entry name" value="BZIP DOMAIN-CONTAINING PROTEIN"/>
    <property type="match status" value="1"/>
</dbReference>
<keyword evidence="2" id="KW-0539">Nucleus</keyword>
<dbReference type="OrthoDB" id="5571888at2759"/>
<accession>A0A0B7NKV3</accession>
<organism evidence="6 7">
    <name type="scientific">Parasitella parasitica</name>
    <dbReference type="NCBI Taxonomy" id="35722"/>
    <lineage>
        <taxon>Eukaryota</taxon>
        <taxon>Fungi</taxon>
        <taxon>Fungi incertae sedis</taxon>
        <taxon>Mucoromycota</taxon>
        <taxon>Mucoromycotina</taxon>
        <taxon>Mucoromycetes</taxon>
        <taxon>Mucorales</taxon>
        <taxon>Mucorineae</taxon>
        <taxon>Mucoraceae</taxon>
        <taxon>Parasitella</taxon>
    </lineage>
</organism>
<dbReference type="Gene3D" id="1.20.5.170">
    <property type="match status" value="1"/>
</dbReference>
<keyword evidence="3" id="KW-0175">Coiled coil</keyword>
<feature type="region of interest" description="Disordered" evidence="4">
    <location>
        <begin position="343"/>
        <end position="363"/>
    </location>
</feature>
<feature type="domain" description="BZIP" evidence="5">
    <location>
        <begin position="96"/>
        <end position="159"/>
    </location>
</feature>
<feature type="compositionally biased region" description="Acidic residues" evidence="4">
    <location>
        <begin position="80"/>
        <end position="90"/>
    </location>
</feature>
<name>A0A0B7NKV3_9FUNG</name>
<dbReference type="PROSITE" id="PS00036">
    <property type="entry name" value="BZIP_BASIC"/>
    <property type="match status" value="1"/>
</dbReference>
<proteinExistence type="predicted"/>
<evidence type="ECO:0000313" key="6">
    <source>
        <dbReference type="EMBL" id="CEP15937.1"/>
    </source>
</evidence>
<dbReference type="GO" id="GO:0001228">
    <property type="term" value="F:DNA-binding transcription activator activity, RNA polymerase II-specific"/>
    <property type="evidence" value="ECO:0007669"/>
    <property type="project" value="TreeGrafter"/>
</dbReference>
<evidence type="ECO:0000256" key="1">
    <source>
        <dbReference type="ARBA" id="ARBA00004123"/>
    </source>
</evidence>